<dbReference type="Proteomes" id="UP001171111">
    <property type="component" value="Unassembled WGS sequence"/>
</dbReference>
<dbReference type="Pfam" id="PF00902">
    <property type="entry name" value="TatC"/>
    <property type="match status" value="1"/>
</dbReference>
<feature type="transmembrane region" description="Helical" evidence="5">
    <location>
        <begin position="187"/>
        <end position="203"/>
    </location>
</feature>
<evidence type="ECO:0000256" key="1">
    <source>
        <dbReference type="ARBA" id="ARBA00004141"/>
    </source>
</evidence>
<dbReference type="InterPro" id="IPR019820">
    <property type="entry name" value="Sec-indep_translocase_CS"/>
</dbReference>
<dbReference type="InterPro" id="IPR002033">
    <property type="entry name" value="TatC"/>
</dbReference>
<evidence type="ECO:0000256" key="2">
    <source>
        <dbReference type="ARBA" id="ARBA00022692"/>
    </source>
</evidence>
<comment type="subcellular location">
    <subcellularLocation>
        <location evidence="5">Cell membrane</location>
        <topology evidence="5">Multi-pass membrane protein</topology>
    </subcellularLocation>
    <subcellularLocation>
        <location evidence="1">Membrane</location>
        <topology evidence="1">Multi-pass membrane protein</topology>
    </subcellularLocation>
</comment>
<proteinExistence type="inferred from homology"/>
<gene>
    <name evidence="5 7" type="primary">tatC</name>
    <name evidence="7" type="ORF">Q2362_06260</name>
</gene>
<name>A0ABT8T819_9BACT</name>
<feature type="transmembrane region" description="Helical" evidence="5">
    <location>
        <begin position="209"/>
        <end position="229"/>
    </location>
</feature>
<evidence type="ECO:0000256" key="3">
    <source>
        <dbReference type="ARBA" id="ARBA00022989"/>
    </source>
</evidence>
<comment type="caution">
    <text evidence="7">The sequence shown here is derived from an EMBL/GenBank/DDBJ whole genome shotgun (WGS) entry which is preliminary data.</text>
</comment>
<comment type="function">
    <text evidence="5">Part of the twin-arginine translocation (Tat) system that transports large folded proteins containing a characteristic twin-arginine motif in their signal peptide across membranes.</text>
</comment>
<dbReference type="EMBL" id="JAULJQ010000007">
    <property type="protein sequence ID" value="MDO2409698.1"/>
    <property type="molecule type" value="Genomic_DNA"/>
</dbReference>
<evidence type="ECO:0000256" key="5">
    <source>
        <dbReference type="HAMAP-Rule" id="MF_00902"/>
    </source>
</evidence>
<dbReference type="RefSeq" id="WP_273933097.1">
    <property type="nucleotide sequence ID" value="NZ_JAQSLK010000008.1"/>
</dbReference>
<feature type="transmembrane region" description="Helical" evidence="5">
    <location>
        <begin position="16"/>
        <end position="41"/>
    </location>
</feature>
<protein>
    <recommendedName>
        <fullName evidence="5">Sec-independent protein translocase protein TatC</fullName>
    </recommendedName>
</protein>
<dbReference type="PROSITE" id="PS01218">
    <property type="entry name" value="TATC"/>
    <property type="match status" value="1"/>
</dbReference>
<keyword evidence="4 5" id="KW-0472">Membrane</keyword>
<keyword evidence="5" id="KW-0653">Protein transport</keyword>
<comment type="subunit">
    <text evidence="5">Forms a complex with TatA.</text>
</comment>
<feature type="region of interest" description="Disordered" evidence="6">
    <location>
        <begin position="236"/>
        <end position="256"/>
    </location>
</feature>
<comment type="similarity">
    <text evidence="5">Belongs to the TatC family.</text>
</comment>
<dbReference type="PANTHER" id="PTHR30371:SF0">
    <property type="entry name" value="SEC-INDEPENDENT PROTEIN TRANSLOCASE PROTEIN TATC, CHLOROPLASTIC-RELATED"/>
    <property type="match status" value="1"/>
</dbReference>
<sequence length="256" mass="28686">MFEDLKPHLIELRKRLFISVLALIVCVIGCFGFWEFILAFISAPLKGALPEGSDIIFKEVTEPFFTAMKVAFIAGLLVACPVMFWQFWLFVAPGLYDNEKKFVIPFVFCATLMFFLGAAFCYYFVLPTGLHFLINFGGQLFLALPSIGEYVGFFTKLVIAFGLSFELPVISFFLAKIGLITDESLKAYFRYAVVGIFIFAAVMTPPDIFSQIMLAAPLIVLYALSIYIAKLVNPAQNDDEDDEDDEGTELEKSQNA</sequence>
<keyword evidence="5" id="KW-0813">Transport</keyword>
<keyword evidence="5" id="KW-1003">Cell membrane</keyword>
<organism evidence="7 8">
    <name type="scientific">Campylobacter magnus</name>
    <dbReference type="NCBI Taxonomy" id="3026462"/>
    <lineage>
        <taxon>Bacteria</taxon>
        <taxon>Pseudomonadati</taxon>
        <taxon>Campylobacterota</taxon>
        <taxon>Epsilonproteobacteria</taxon>
        <taxon>Campylobacterales</taxon>
        <taxon>Campylobacteraceae</taxon>
        <taxon>Campylobacter</taxon>
    </lineage>
</organism>
<dbReference type="PANTHER" id="PTHR30371">
    <property type="entry name" value="SEC-INDEPENDENT PROTEIN TRANSLOCASE PROTEIN TATC"/>
    <property type="match status" value="1"/>
</dbReference>
<keyword evidence="8" id="KW-1185">Reference proteome</keyword>
<evidence type="ECO:0000256" key="4">
    <source>
        <dbReference type="ARBA" id="ARBA00023136"/>
    </source>
</evidence>
<keyword evidence="3 5" id="KW-1133">Transmembrane helix</keyword>
<feature type="transmembrane region" description="Helical" evidence="5">
    <location>
        <begin position="103"/>
        <end position="125"/>
    </location>
</feature>
<evidence type="ECO:0000313" key="7">
    <source>
        <dbReference type="EMBL" id="MDO2409698.1"/>
    </source>
</evidence>
<evidence type="ECO:0000313" key="8">
    <source>
        <dbReference type="Proteomes" id="UP001171111"/>
    </source>
</evidence>
<feature type="compositionally biased region" description="Acidic residues" evidence="6">
    <location>
        <begin position="237"/>
        <end position="248"/>
    </location>
</feature>
<feature type="transmembrane region" description="Helical" evidence="5">
    <location>
        <begin position="150"/>
        <end position="175"/>
    </location>
</feature>
<feature type="transmembrane region" description="Helical" evidence="5">
    <location>
        <begin position="70"/>
        <end position="91"/>
    </location>
</feature>
<keyword evidence="2 5" id="KW-0812">Transmembrane</keyword>
<evidence type="ECO:0000256" key="6">
    <source>
        <dbReference type="SAM" id="MobiDB-lite"/>
    </source>
</evidence>
<reference evidence="7 8" key="1">
    <citation type="submission" date="2023-06" db="EMBL/GenBank/DDBJ databases">
        <title>Campylobacter magnum sp. nov., isolated from cecal contents of domestic pigs (Sus scrofa domesticus).</title>
        <authorList>
            <person name="Papic B."/>
            <person name="Gruntar I."/>
        </authorList>
    </citation>
    <scope>NUCLEOTIDE SEQUENCE [LARGE SCALE GENOMIC DNA]</scope>
    <source>
        <strain evidence="8">34484-21</strain>
    </source>
</reference>
<dbReference type="HAMAP" id="MF_00902">
    <property type="entry name" value="TatC"/>
    <property type="match status" value="1"/>
</dbReference>
<dbReference type="NCBIfam" id="TIGR00945">
    <property type="entry name" value="tatC"/>
    <property type="match status" value="1"/>
</dbReference>
<accession>A0ABT8T819</accession>
<dbReference type="PRINTS" id="PR01840">
    <property type="entry name" value="TATCFAMILY"/>
</dbReference>
<keyword evidence="5" id="KW-0811">Translocation</keyword>